<dbReference type="Gene3D" id="3.40.50.1000">
    <property type="entry name" value="HAD superfamily/HAD-like"/>
    <property type="match status" value="1"/>
</dbReference>
<organism evidence="2 3">
    <name type="scientific">Paramylibacter ulvae</name>
    <dbReference type="NCBI Taxonomy" id="1651968"/>
    <lineage>
        <taxon>Bacteria</taxon>
        <taxon>Pseudomonadati</taxon>
        <taxon>Pseudomonadota</taxon>
        <taxon>Alphaproteobacteria</taxon>
        <taxon>Rhodobacterales</taxon>
        <taxon>Paracoccaceae</taxon>
        <taxon>Paramylibacter</taxon>
    </lineage>
</organism>
<dbReference type="Pfam" id="PF00702">
    <property type="entry name" value="Hydrolase"/>
    <property type="match status" value="1"/>
</dbReference>
<name>A0ABQ3D138_9RHOB</name>
<keyword evidence="1" id="KW-0378">Hydrolase</keyword>
<keyword evidence="3" id="KW-1185">Reference proteome</keyword>
<dbReference type="InterPro" id="IPR023214">
    <property type="entry name" value="HAD_sf"/>
</dbReference>
<accession>A0ABQ3D138</accession>
<dbReference type="InterPro" id="IPR023198">
    <property type="entry name" value="PGP-like_dom2"/>
</dbReference>
<proteinExistence type="predicted"/>
<dbReference type="SUPFAM" id="SSF56784">
    <property type="entry name" value="HAD-like"/>
    <property type="match status" value="1"/>
</dbReference>
<dbReference type="EMBL" id="BMZF01000003">
    <property type="protein sequence ID" value="GHA50875.1"/>
    <property type="molecule type" value="Genomic_DNA"/>
</dbReference>
<dbReference type="Proteomes" id="UP000634455">
    <property type="component" value="Unassembled WGS sequence"/>
</dbReference>
<sequence>MITHVCFDADDTLWEEGKFFIAAEFVLADVLAKYAPNEDIADILLGVERANVPTLGYGVKSYTLSLIEAALKISDYQISAREIGRVMDAGRAILRHPMEMPEGLVDVLTSLRKSYKLVVITKGDLVDQNHKLDRSNLRDYFDEIHVVIEKDAPKYTEIFDGFDVAPEHCLMIGNSMKSDVVPAIDAGGWGVYLPHTVTWQLESADEPVDAPKYRRLKHISELPALLAELNKTPV</sequence>
<reference evidence="3" key="1">
    <citation type="journal article" date="2019" name="Int. J. Syst. Evol. Microbiol.">
        <title>The Global Catalogue of Microorganisms (GCM) 10K type strain sequencing project: providing services to taxonomists for standard genome sequencing and annotation.</title>
        <authorList>
            <consortium name="The Broad Institute Genomics Platform"/>
            <consortium name="The Broad Institute Genome Sequencing Center for Infectious Disease"/>
            <person name="Wu L."/>
            <person name="Ma J."/>
        </authorList>
    </citation>
    <scope>NUCLEOTIDE SEQUENCE [LARGE SCALE GENOMIC DNA]</scope>
    <source>
        <strain evidence="3">KCTC 32465</strain>
    </source>
</reference>
<gene>
    <name evidence="2" type="ORF">GCM10008927_15170</name>
</gene>
<protein>
    <submittedName>
        <fullName evidence="2">Haloacid dehalogenase</fullName>
    </submittedName>
</protein>
<evidence type="ECO:0000256" key="1">
    <source>
        <dbReference type="ARBA" id="ARBA00022801"/>
    </source>
</evidence>
<comment type="caution">
    <text evidence="2">The sequence shown here is derived from an EMBL/GenBank/DDBJ whole genome shotgun (WGS) entry which is preliminary data.</text>
</comment>
<dbReference type="InterPro" id="IPR036412">
    <property type="entry name" value="HAD-like_sf"/>
</dbReference>
<dbReference type="RefSeq" id="WP_189639981.1">
    <property type="nucleotide sequence ID" value="NZ_BMZF01000003.1"/>
</dbReference>
<dbReference type="SFLD" id="SFLDS00003">
    <property type="entry name" value="Haloacid_Dehalogenase"/>
    <property type="match status" value="1"/>
</dbReference>
<dbReference type="PANTHER" id="PTHR43316">
    <property type="entry name" value="HYDROLASE, HALOACID DELAHOGENASE-RELATED"/>
    <property type="match status" value="1"/>
</dbReference>
<evidence type="ECO:0000313" key="2">
    <source>
        <dbReference type="EMBL" id="GHA50875.1"/>
    </source>
</evidence>
<dbReference type="PANTHER" id="PTHR43316:SF8">
    <property type="entry name" value="HAD FAMILY HYDROLASE"/>
    <property type="match status" value="1"/>
</dbReference>
<dbReference type="SFLD" id="SFLDG01129">
    <property type="entry name" value="C1.5:_HAD__Beta-PGM__Phosphata"/>
    <property type="match status" value="1"/>
</dbReference>
<dbReference type="InterPro" id="IPR051540">
    <property type="entry name" value="S-2-haloacid_dehalogenase"/>
</dbReference>
<dbReference type="Gene3D" id="1.10.150.240">
    <property type="entry name" value="Putative phosphatase, domain 2"/>
    <property type="match status" value="1"/>
</dbReference>
<evidence type="ECO:0000313" key="3">
    <source>
        <dbReference type="Proteomes" id="UP000634455"/>
    </source>
</evidence>